<evidence type="ECO:0000313" key="1">
    <source>
        <dbReference type="EMBL" id="GGB74152.1"/>
    </source>
</evidence>
<proteinExistence type="predicted"/>
<organism evidence="1 2">
    <name type="scientific">Flavobacterium suaedae</name>
    <dbReference type="NCBI Taxonomy" id="1767027"/>
    <lineage>
        <taxon>Bacteria</taxon>
        <taxon>Pseudomonadati</taxon>
        <taxon>Bacteroidota</taxon>
        <taxon>Flavobacteriia</taxon>
        <taxon>Flavobacteriales</taxon>
        <taxon>Flavobacteriaceae</taxon>
        <taxon>Flavobacterium</taxon>
    </lineage>
</organism>
<reference evidence="2" key="1">
    <citation type="journal article" date="2019" name="Int. J. Syst. Evol. Microbiol.">
        <title>The Global Catalogue of Microorganisms (GCM) 10K type strain sequencing project: providing services to taxonomists for standard genome sequencing and annotation.</title>
        <authorList>
            <consortium name="The Broad Institute Genomics Platform"/>
            <consortium name="The Broad Institute Genome Sequencing Center for Infectious Disease"/>
            <person name="Wu L."/>
            <person name="Ma J."/>
        </authorList>
    </citation>
    <scope>NUCLEOTIDE SEQUENCE [LARGE SCALE GENOMIC DNA]</scope>
    <source>
        <strain evidence="2">CGMCC 1.15461</strain>
    </source>
</reference>
<comment type="caution">
    <text evidence="1">The sequence shown here is derived from an EMBL/GenBank/DDBJ whole genome shotgun (WGS) entry which is preliminary data.</text>
</comment>
<dbReference type="EMBL" id="BMJE01000003">
    <property type="protein sequence ID" value="GGB74152.1"/>
    <property type="molecule type" value="Genomic_DNA"/>
</dbReference>
<sequence>MSNHFTINYKGNKTDILSKIRMSIGKGLVSGNELGGSFRGYRLAGEFEGSYTIAGNRITINISKKPFLVSYNRIKRGFEKALRNKL</sequence>
<keyword evidence="2" id="KW-1185">Reference proteome</keyword>
<dbReference type="Proteomes" id="UP000615760">
    <property type="component" value="Unassembled WGS sequence"/>
</dbReference>
<gene>
    <name evidence="1" type="ORF">GCM10007424_12590</name>
</gene>
<dbReference type="RefSeq" id="WP_188620409.1">
    <property type="nucleotide sequence ID" value="NZ_BMJE01000003.1"/>
</dbReference>
<accession>A0ABQ1JR02</accession>
<evidence type="ECO:0000313" key="2">
    <source>
        <dbReference type="Proteomes" id="UP000615760"/>
    </source>
</evidence>
<name>A0ABQ1JR02_9FLAO</name>
<protein>
    <submittedName>
        <fullName evidence="1">Uncharacterized protein</fullName>
    </submittedName>
</protein>